<dbReference type="PROSITE" id="PS50206">
    <property type="entry name" value="RHODANESE_3"/>
    <property type="match status" value="1"/>
</dbReference>
<dbReference type="AlphaFoldDB" id="A0A839SIA3"/>
<dbReference type="InterPro" id="IPR001763">
    <property type="entry name" value="Rhodanese-like_dom"/>
</dbReference>
<dbReference type="CDD" id="cd00158">
    <property type="entry name" value="RHOD"/>
    <property type="match status" value="1"/>
</dbReference>
<dbReference type="Gene3D" id="3.40.250.10">
    <property type="entry name" value="Rhodanese-like domain"/>
    <property type="match status" value="1"/>
</dbReference>
<gene>
    <name evidence="2" type="ORF">FHS11_003451</name>
</gene>
<evidence type="ECO:0000313" key="3">
    <source>
        <dbReference type="Proteomes" id="UP000539265"/>
    </source>
</evidence>
<dbReference type="GO" id="GO:0016740">
    <property type="term" value="F:transferase activity"/>
    <property type="evidence" value="ECO:0007669"/>
    <property type="project" value="UniProtKB-KW"/>
</dbReference>
<comment type="caution">
    <text evidence="2">The sequence shown here is derived from an EMBL/GenBank/DDBJ whole genome shotgun (WGS) entry which is preliminary data.</text>
</comment>
<name>A0A839SIA3_9SPHI</name>
<sequence>MSLLTELLLSPGTVVVDVRSPEEFNSGHAEASINIPLNELNTRLEELKQMKNIILCCASGMRSQMASQLLKQYGIDCCDGGSWVTIKNYSMN</sequence>
<dbReference type="SUPFAM" id="SSF52821">
    <property type="entry name" value="Rhodanese/Cell cycle control phosphatase"/>
    <property type="match status" value="1"/>
</dbReference>
<dbReference type="SMART" id="SM00450">
    <property type="entry name" value="RHOD"/>
    <property type="match status" value="1"/>
</dbReference>
<protein>
    <submittedName>
        <fullName evidence="2">Rhodanese-related sulfurtransferase</fullName>
    </submittedName>
</protein>
<dbReference type="OrthoDB" id="9808735at2"/>
<dbReference type="PANTHER" id="PTHR43031:SF1">
    <property type="entry name" value="PYRIDINE NUCLEOTIDE-DISULPHIDE OXIDOREDUCTASE"/>
    <property type="match status" value="1"/>
</dbReference>
<dbReference type="InterPro" id="IPR036873">
    <property type="entry name" value="Rhodanese-like_dom_sf"/>
</dbReference>
<dbReference type="PANTHER" id="PTHR43031">
    <property type="entry name" value="FAD-DEPENDENT OXIDOREDUCTASE"/>
    <property type="match status" value="1"/>
</dbReference>
<reference evidence="2" key="1">
    <citation type="submission" date="2020-08" db="EMBL/GenBank/DDBJ databases">
        <title>Genomic Encyclopedia of Type Strains, Phase III (KMG-III): the genomes of soil and plant-associated and newly described type strains.</title>
        <authorList>
            <person name="Whitman W."/>
        </authorList>
    </citation>
    <scope>NUCLEOTIDE SEQUENCE [LARGE SCALE GENOMIC DNA]</scope>
    <source>
        <strain evidence="2">CECT 8628</strain>
    </source>
</reference>
<proteinExistence type="predicted"/>
<dbReference type="Pfam" id="PF00581">
    <property type="entry name" value="Rhodanese"/>
    <property type="match status" value="1"/>
</dbReference>
<evidence type="ECO:0000313" key="2">
    <source>
        <dbReference type="EMBL" id="MBB3057023.1"/>
    </source>
</evidence>
<dbReference type="RefSeq" id="WP_096355695.1">
    <property type="nucleotide sequence ID" value="NZ_AP017313.1"/>
</dbReference>
<dbReference type="EMBL" id="JACHWX010000011">
    <property type="protein sequence ID" value="MBB3057023.1"/>
    <property type="molecule type" value="Genomic_DNA"/>
</dbReference>
<feature type="domain" description="Rhodanese" evidence="1">
    <location>
        <begin position="9"/>
        <end position="76"/>
    </location>
</feature>
<keyword evidence="3" id="KW-1185">Reference proteome</keyword>
<accession>A0A839SIA3</accession>
<evidence type="ECO:0000259" key="1">
    <source>
        <dbReference type="PROSITE" id="PS50206"/>
    </source>
</evidence>
<organism evidence="2 3">
    <name type="scientific">Mucilaginibacter gotjawali</name>
    <dbReference type="NCBI Taxonomy" id="1550579"/>
    <lineage>
        <taxon>Bacteria</taxon>
        <taxon>Pseudomonadati</taxon>
        <taxon>Bacteroidota</taxon>
        <taxon>Sphingobacteriia</taxon>
        <taxon>Sphingobacteriales</taxon>
        <taxon>Sphingobacteriaceae</taxon>
        <taxon>Mucilaginibacter</taxon>
    </lineage>
</organism>
<dbReference type="Proteomes" id="UP000539265">
    <property type="component" value="Unassembled WGS sequence"/>
</dbReference>
<dbReference type="InterPro" id="IPR050229">
    <property type="entry name" value="GlpE_sulfurtransferase"/>
</dbReference>